<feature type="transmembrane region" description="Helical" evidence="2">
    <location>
        <begin position="61"/>
        <end position="78"/>
    </location>
</feature>
<keyword evidence="2" id="KW-1133">Transmembrane helix</keyword>
<comment type="caution">
    <text evidence="3">The sequence shown here is derived from an EMBL/GenBank/DDBJ whole genome shotgun (WGS) entry which is preliminary data.</text>
</comment>
<dbReference type="RefSeq" id="WP_121158546.1">
    <property type="nucleotide sequence ID" value="NZ_RBKT01000001.1"/>
</dbReference>
<keyword evidence="2" id="KW-0472">Membrane</keyword>
<dbReference type="AlphaFoldDB" id="A0A495JN51"/>
<evidence type="ECO:0000313" key="4">
    <source>
        <dbReference type="Proteomes" id="UP000277671"/>
    </source>
</evidence>
<sequence length="200" mass="22206">MSDRTASIDDLLGTGEPFGYEPEPQPTVTRRRFRLGWWIRAVLLAAGFTAVTVVGLRMFSLGISVPAAFAGWLALLLLRRATGQVAPPPRRTVRPLHSSGADDGMYHFGSIDALRAAVNVWENRLIGSEARGRYAEAVHPDLGELVDERLRQRHGLTRATEPERARKLLGEQVWKFLDSPPKRTPPPRELAAIVAQLEKL</sequence>
<reference evidence="3 4" key="1">
    <citation type="submission" date="2018-10" db="EMBL/GenBank/DDBJ databases">
        <title>Sequencing the genomes of 1000 actinobacteria strains.</title>
        <authorList>
            <person name="Klenk H.-P."/>
        </authorList>
    </citation>
    <scope>NUCLEOTIDE SEQUENCE [LARGE SCALE GENOMIC DNA]</scope>
    <source>
        <strain evidence="3 4">DSM 45175</strain>
    </source>
</reference>
<dbReference type="Proteomes" id="UP000277671">
    <property type="component" value="Unassembled WGS sequence"/>
</dbReference>
<keyword evidence="2" id="KW-0812">Transmembrane</keyword>
<accession>A0A495JN51</accession>
<keyword evidence="4" id="KW-1185">Reference proteome</keyword>
<dbReference type="OrthoDB" id="4829901at2"/>
<dbReference type="EMBL" id="RBKT01000001">
    <property type="protein sequence ID" value="RKR90241.1"/>
    <property type="molecule type" value="Genomic_DNA"/>
</dbReference>
<evidence type="ECO:0000313" key="3">
    <source>
        <dbReference type="EMBL" id="RKR90241.1"/>
    </source>
</evidence>
<proteinExistence type="predicted"/>
<organism evidence="3 4">
    <name type="scientific">Micromonospora pisi</name>
    <dbReference type="NCBI Taxonomy" id="589240"/>
    <lineage>
        <taxon>Bacteria</taxon>
        <taxon>Bacillati</taxon>
        <taxon>Actinomycetota</taxon>
        <taxon>Actinomycetes</taxon>
        <taxon>Micromonosporales</taxon>
        <taxon>Micromonosporaceae</taxon>
        <taxon>Micromonospora</taxon>
    </lineage>
</organism>
<name>A0A495JN51_9ACTN</name>
<protein>
    <submittedName>
        <fullName evidence="3">Uncharacterized protein</fullName>
    </submittedName>
</protein>
<feature type="region of interest" description="Disordered" evidence="1">
    <location>
        <begin position="1"/>
        <end position="25"/>
    </location>
</feature>
<evidence type="ECO:0000256" key="2">
    <source>
        <dbReference type="SAM" id="Phobius"/>
    </source>
</evidence>
<gene>
    <name evidence="3" type="ORF">BDK92_4609</name>
</gene>
<evidence type="ECO:0000256" key="1">
    <source>
        <dbReference type="SAM" id="MobiDB-lite"/>
    </source>
</evidence>
<feature type="transmembrane region" description="Helical" evidence="2">
    <location>
        <begin position="37"/>
        <end position="55"/>
    </location>
</feature>